<protein>
    <submittedName>
        <fullName evidence="6">LysR family transcriptional regulator</fullName>
    </submittedName>
</protein>
<evidence type="ECO:0000256" key="4">
    <source>
        <dbReference type="ARBA" id="ARBA00023163"/>
    </source>
</evidence>
<dbReference type="SUPFAM" id="SSF46785">
    <property type="entry name" value="Winged helix' DNA-binding domain"/>
    <property type="match status" value="1"/>
</dbReference>
<keyword evidence="4" id="KW-0804">Transcription</keyword>
<dbReference type="Pfam" id="PF03466">
    <property type="entry name" value="LysR_substrate"/>
    <property type="match status" value="1"/>
</dbReference>
<keyword evidence="3" id="KW-0238">DNA-binding</keyword>
<evidence type="ECO:0000313" key="6">
    <source>
        <dbReference type="EMBL" id="KNB51060.1"/>
    </source>
</evidence>
<gene>
    <name evidence="6" type="ORF">AC230_18120</name>
</gene>
<comment type="caution">
    <text evidence="6">The sequence shown here is derived from an EMBL/GenBank/DDBJ whole genome shotgun (WGS) entry which is preliminary data.</text>
</comment>
<dbReference type="PANTHER" id="PTHR30346">
    <property type="entry name" value="TRANSCRIPTIONAL DUAL REGULATOR HCAR-RELATED"/>
    <property type="match status" value="1"/>
</dbReference>
<dbReference type="InterPro" id="IPR036388">
    <property type="entry name" value="WH-like_DNA-bd_sf"/>
</dbReference>
<dbReference type="EMBL" id="LFXA01000011">
    <property type="protein sequence ID" value="KNB51060.1"/>
    <property type="molecule type" value="Genomic_DNA"/>
</dbReference>
<sequence length="293" mass="29871">MGMDPHLLRTFVAVARLGSFSAAARELGYTQSAVSQHIAALESDLGTVLLGRRPVEPTEAGERLLGHAAPLLLRMEAARADVARAGAVRPSRLVVGVSPLAVDALVRLPPGRPGLRLDIRVLDRAAIPAAVSSGGLDLGLTDGMTAPSDPLPLPETGPLTAAVVAESPLCVALPAGHPLAPRPGLSLSDLADAQWIDAPGSAVPLDRLRAVCGPGAYRGRLRYEGTDVRGLLALVAAGRGLAVLPTGAAEGRDGVAAVPVAAPRLVHRVEALYAGAGDPPAVLDHIVRAGARP</sequence>
<keyword evidence="2" id="KW-0805">Transcription regulation</keyword>
<dbReference type="GO" id="GO:0032993">
    <property type="term" value="C:protein-DNA complex"/>
    <property type="evidence" value="ECO:0007669"/>
    <property type="project" value="TreeGrafter"/>
</dbReference>
<dbReference type="InterPro" id="IPR036390">
    <property type="entry name" value="WH_DNA-bd_sf"/>
</dbReference>
<dbReference type="InterPro" id="IPR005119">
    <property type="entry name" value="LysR_subst-bd"/>
</dbReference>
<dbReference type="InterPro" id="IPR000847">
    <property type="entry name" value="LysR_HTH_N"/>
</dbReference>
<dbReference type="GO" id="GO:0003677">
    <property type="term" value="F:DNA binding"/>
    <property type="evidence" value="ECO:0007669"/>
    <property type="project" value="UniProtKB-KW"/>
</dbReference>
<dbReference type="PANTHER" id="PTHR30346:SF29">
    <property type="entry name" value="LYSR SUBSTRATE-BINDING"/>
    <property type="match status" value="1"/>
</dbReference>
<accession>A0A0K9XCB7</accession>
<dbReference type="Proteomes" id="UP000037288">
    <property type="component" value="Unassembled WGS sequence"/>
</dbReference>
<evidence type="ECO:0000313" key="7">
    <source>
        <dbReference type="Proteomes" id="UP000037288"/>
    </source>
</evidence>
<feature type="domain" description="HTH lysR-type" evidence="5">
    <location>
        <begin position="3"/>
        <end position="58"/>
    </location>
</feature>
<dbReference type="Gene3D" id="3.40.190.10">
    <property type="entry name" value="Periplasmic binding protein-like II"/>
    <property type="match status" value="2"/>
</dbReference>
<comment type="similarity">
    <text evidence="1">Belongs to the LysR transcriptional regulatory family.</text>
</comment>
<dbReference type="OrthoDB" id="4131546at2"/>
<proteinExistence type="inferred from homology"/>
<dbReference type="Gene3D" id="1.10.10.10">
    <property type="entry name" value="Winged helix-like DNA-binding domain superfamily/Winged helix DNA-binding domain"/>
    <property type="match status" value="1"/>
</dbReference>
<dbReference type="PATRIC" id="fig|1678637.3.peg.3903"/>
<dbReference type="SUPFAM" id="SSF53850">
    <property type="entry name" value="Periplasmic binding protein-like II"/>
    <property type="match status" value="1"/>
</dbReference>
<dbReference type="AlphaFoldDB" id="A0A0K9XCB7"/>
<organism evidence="6 7">
    <name type="scientific">Streptomyces caatingaensis</name>
    <dbReference type="NCBI Taxonomy" id="1678637"/>
    <lineage>
        <taxon>Bacteria</taxon>
        <taxon>Bacillati</taxon>
        <taxon>Actinomycetota</taxon>
        <taxon>Actinomycetes</taxon>
        <taxon>Kitasatosporales</taxon>
        <taxon>Streptomycetaceae</taxon>
        <taxon>Streptomyces</taxon>
    </lineage>
</organism>
<keyword evidence="7" id="KW-1185">Reference proteome</keyword>
<reference evidence="7" key="1">
    <citation type="submission" date="2015-07" db="EMBL/GenBank/DDBJ databases">
        <title>Draft genome sequence of Streptomyces sp. CMAA 1322, a bacterium isolated from Caatinga biome, from dry forest semiarid of Brazil.</title>
        <authorList>
            <person name="Santos S.N."/>
            <person name="Gacesa R."/>
            <person name="Taketani R.G."/>
            <person name="Long P.F."/>
            <person name="Melo I.S."/>
        </authorList>
    </citation>
    <scope>NUCLEOTIDE SEQUENCE [LARGE SCALE GENOMIC DNA]</scope>
    <source>
        <strain evidence="7">CMAA 1322</strain>
    </source>
</reference>
<dbReference type="PROSITE" id="PS50931">
    <property type="entry name" value="HTH_LYSR"/>
    <property type="match status" value="1"/>
</dbReference>
<dbReference type="FunFam" id="1.10.10.10:FF:000001">
    <property type="entry name" value="LysR family transcriptional regulator"/>
    <property type="match status" value="1"/>
</dbReference>
<dbReference type="Pfam" id="PF00126">
    <property type="entry name" value="HTH_1"/>
    <property type="match status" value="1"/>
</dbReference>
<evidence type="ECO:0000256" key="2">
    <source>
        <dbReference type="ARBA" id="ARBA00023015"/>
    </source>
</evidence>
<evidence type="ECO:0000256" key="1">
    <source>
        <dbReference type="ARBA" id="ARBA00009437"/>
    </source>
</evidence>
<dbReference type="PRINTS" id="PR00039">
    <property type="entry name" value="HTHLYSR"/>
</dbReference>
<evidence type="ECO:0000256" key="3">
    <source>
        <dbReference type="ARBA" id="ARBA00023125"/>
    </source>
</evidence>
<dbReference type="GO" id="GO:0003700">
    <property type="term" value="F:DNA-binding transcription factor activity"/>
    <property type="evidence" value="ECO:0007669"/>
    <property type="project" value="InterPro"/>
</dbReference>
<dbReference type="STRING" id="1678637.AC230_18120"/>
<evidence type="ECO:0000259" key="5">
    <source>
        <dbReference type="PROSITE" id="PS50931"/>
    </source>
</evidence>
<name>A0A0K9XCB7_9ACTN</name>